<dbReference type="NCBIfam" id="TIGR03177">
    <property type="entry name" value="pilus_cpaB"/>
    <property type="match status" value="1"/>
</dbReference>
<protein>
    <submittedName>
        <fullName evidence="3">Flp pilus assembly protein CpaB</fullName>
    </submittedName>
</protein>
<reference evidence="4" key="1">
    <citation type="journal article" date="2019" name="Int. J. Syst. Evol. Microbiol.">
        <title>The Global Catalogue of Microorganisms (GCM) 10K type strain sequencing project: providing services to taxonomists for standard genome sequencing and annotation.</title>
        <authorList>
            <consortium name="The Broad Institute Genomics Platform"/>
            <consortium name="The Broad Institute Genome Sequencing Center for Infectious Disease"/>
            <person name="Wu L."/>
            <person name="Ma J."/>
        </authorList>
    </citation>
    <scope>NUCLEOTIDE SEQUENCE [LARGE SCALE GENOMIC DNA]</scope>
    <source>
        <strain evidence="4">JCM 17808</strain>
    </source>
</reference>
<dbReference type="CDD" id="cd11614">
    <property type="entry name" value="SAF_CpaB_FlgA_like"/>
    <property type="match status" value="1"/>
</dbReference>
<dbReference type="Pfam" id="PF16976">
    <property type="entry name" value="RcpC"/>
    <property type="match status" value="1"/>
</dbReference>
<keyword evidence="4" id="KW-1185">Reference proteome</keyword>
<evidence type="ECO:0000256" key="1">
    <source>
        <dbReference type="SAM" id="MobiDB-lite"/>
    </source>
</evidence>
<dbReference type="EMBL" id="BAABGL010000002">
    <property type="protein sequence ID" value="GAA4384288.1"/>
    <property type="molecule type" value="Genomic_DNA"/>
</dbReference>
<feature type="compositionally biased region" description="Acidic residues" evidence="1">
    <location>
        <begin position="239"/>
        <end position="249"/>
    </location>
</feature>
<proteinExistence type="predicted"/>
<accession>A0ABP8J3C2</accession>
<feature type="region of interest" description="Disordered" evidence="1">
    <location>
        <begin position="231"/>
        <end position="262"/>
    </location>
</feature>
<dbReference type="RefSeq" id="WP_137318813.1">
    <property type="nucleotide sequence ID" value="NZ_BAABGL010000002.1"/>
</dbReference>
<dbReference type="InterPro" id="IPR017592">
    <property type="entry name" value="Pilus_assmbl_Flp-typ_CpaB"/>
</dbReference>
<gene>
    <name evidence="3" type="primary">cpaB</name>
    <name evidence="3" type="ORF">GCM10023167_04770</name>
</gene>
<evidence type="ECO:0000313" key="3">
    <source>
        <dbReference type="EMBL" id="GAA4384288.1"/>
    </source>
</evidence>
<dbReference type="Pfam" id="PF08666">
    <property type="entry name" value="SAF"/>
    <property type="match status" value="1"/>
</dbReference>
<evidence type="ECO:0000313" key="4">
    <source>
        <dbReference type="Proteomes" id="UP001500642"/>
    </source>
</evidence>
<feature type="domain" description="SAF" evidence="2">
    <location>
        <begin position="41"/>
        <end position="104"/>
    </location>
</feature>
<dbReference type="InterPro" id="IPR031571">
    <property type="entry name" value="RcpC_dom"/>
</dbReference>
<dbReference type="SMART" id="SM00858">
    <property type="entry name" value="SAF"/>
    <property type="match status" value="1"/>
</dbReference>
<dbReference type="InterPro" id="IPR013974">
    <property type="entry name" value="SAF"/>
</dbReference>
<organism evidence="3 4">
    <name type="scientific">Brevibacterium pityocampae</name>
    <dbReference type="NCBI Taxonomy" id="506594"/>
    <lineage>
        <taxon>Bacteria</taxon>
        <taxon>Bacillati</taxon>
        <taxon>Actinomycetota</taxon>
        <taxon>Actinomycetes</taxon>
        <taxon>Micrococcales</taxon>
        <taxon>Brevibacteriaceae</taxon>
        <taxon>Brevibacterium</taxon>
    </lineage>
</organism>
<sequence length="262" mass="27336">MNPRQRRGVITLVIAAIGAIAVFLGVVSYVGSVSAEVGPKTTVYAAIEDISIHQTIDPGTHLETQEVPDKYVTPQMVTHLDQLAGQKARTAITAGSYIQSDMLAPVSSLEDGQREISVNFEGDAGINGRVNPGDLVDVVAAFAKDRENDQDASYRRADIPYNVAGVLVRNAEVVAVGQPDQQLAPDAGQAAAQGALVETVPVTFAVSVNDASKLAYAEAFAVSLRITRSGNNETGSTITDDDLSFEDPDLAPALGSADGGGN</sequence>
<dbReference type="Proteomes" id="UP001500642">
    <property type="component" value="Unassembled WGS sequence"/>
</dbReference>
<comment type="caution">
    <text evidence="3">The sequence shown here is derived from an EMBL/GenBank/DDBJ whole genome shotgun (WGS) entry which is preliminary data.</text>
</comment>
<name>A0ABP8J3C2_9MICO</name>
<evidence type="ECO:0000259" key="2">
    <source>
        <dbReference type="SMART" id="SM00858"/>
    </source>
</evidence>